<sequence length="45" mass="5150">MAMLCVIAVCIPMRRVYIARSVLVGHSCLSRFAQKDFKTTFATWK</sequence>
<evidence type="ECO:0000313" key="2">
    <source>
        <dbReference type="Proteomes" id="UP000027661"/>
    </source>
</evidence>
<name>A0A069SLF0_PHOVU</name>
<protein>
    <submittedName>
        <fullName evidence="1">Uncharacterized protein</fullName>
    </submittedName>
</protein>
<evidence type="ECO:0000313" key="1">
    <source>
        <dbReference type="EMBL" id="KDS52189.1"/>
    </source>
</evidence>
<dbReference type="AlphaFoldDB" id="A0A069SLF0"/>
<gene>
    <name evidence="1" type="ORF">M099_2945</name>
</gene>
<reference evidence="1 2" key="1">
    <citation type="submission" date="2014-04" db="EMBL/GenBank/DDBJ databases">
        <authorList>
            <person name="Sears C."/>
            <person name="Carroll K."/>
            <person name="Sack B.R."/>
            <person name="Qadri F."/>
            <person name="Myers L.L."/>
            <person name="Chung G.-T."/>
            <person name="Escheverria P."/>
            <person name="Fraser C.M."/>
            <person name="Sadzewicz L."/>
            <person name="Shefchek K.A."/>
            <person name="Tallon L."/>
            <person name="Das S.P."/>
            <person name="Daugherty S."/>
            <person name="Mongodin E.F."/>
        </authorList>
    </citation>
    <scope>NUCLEOTIDE SEQUENCE [LARGE SCALE GENOMIC DNA]</scope>
    <source>
        <strain evidence="1 2">3975 RP4</strain>
    </source>
</reference>
<dbReference type="EMBL" id="JNHM01000047">
    <property type="protein sequence ID" value="KDS52189.1"/>
    <property type="molecule type" value="Genomic_DNA"/>
</dbReference>
<proteinExistence type="predicted"/>
<dbReference type="Proteomes" id="UP000027661">
    <property type="component" value="Unassembled WGS sequence"/>
</dbReference>
<comment type="caution">
    <text evidence="1">The sequence shown here is derived from an EMBL/GenBank/DDBJ whole genome shotgun (WGS) entry which is preliminary data.</text>
</comment>
<accession>A0A069SLF0</accession>
<organism evidence="1 2">
    <name type="scientific">Phocaeicola vulgatus str. 3975 RP4</name>
    <dbReference type="NCBI Taxonomy" id="1339352"/>
    <lineage>
        <taxon>Bacteria</taxon>
        <taxon>Pseudomonadati</taxon>
        <taxon>Bacteroidota</taxon>
        <taxon>Bacteroidia</taxon>
        <taxon>Bacteroidales</taxon>
        <taxon>Bacteroidaceae</taxon>
        <taxon>Phocaeicola</taxon>
    </lineage>
</organism>